<comment type="caution">
    <text evidence="6">The sequence shown here is derived from an EMBL/GenBank/DDBJ whole genome shotgun (WGS) entry which is preliminary data.</text>
</comment>
<dbReference type="Pfam" id="PF13000">
    <property type="entry name" value="Acatn"/>
    <property type="match status" value="1"/>
</dbReference>
<dbReference type="InterPro" id="IPR024371">
    <property type="entry name" value="AcetylCoA_trans_1-like"/>
</dbReference>
<dbReference type="PANTHER" id="PTHR12778:SF9">
    <property type="entry name" value="ACETYL-COENZYME A TRANSPORTER 1"/>
    <property type="match status" value="1"/>
</dbReference>
<name>A0AAD1UKA0_EUPCR</name>
<feature type="transmembrane region" description="Helical" evidence="5">
    <location>
        <begin position="338"/>
        <end position="358"/>
    </location>
</feature>
<proteinExistence type="predicted"/>
<gene>
    <name evidence="6" type="ORF">ECRASSUSDP1_LOCUS9788</name>
</gene>
<keyword evidence="7" id="KW-1185">Reference proteome</keyword>
<evidence type="ECO:0000313" key="7">
    <source>
        <dbReference type="Proteomes" id="UP001295684"/>
    </source>
</evidence>
<keyword evidence="3 5" id="KW-1133">Transmembrane helix</keyword>
<feature type="transmembrane region" description="Helical" evidence="5">
    <location>
        <begin position="65"/>
        <end position="84"/>
    </location>
</feature>
<keyword evidence="2 5" id="KW-0812">Transmembrane</keyword>
<dbReference type="GO" id="GO:0035348">
    <property type="term" value="P:acetyl-CoA transmembrane transport"/>
    <property type="evidence" value="ECO:0007669"/>
    <property type="project" value="InterPro"/>
</dbReference>
<dbReference type="AlphaFoldDB" id="A0AAD1UKA0"/>
<evidence type="ECO:0000256" key="3">
    <source>
        <dbReference type="ARBA" id="ARBA00022989"/>
    </source>
</evidence>
<feature type="transmembrane region" description="Helical" evidence="5">
    <location>
        <begin position="91"/>
        <end position="110"/>
    </location>
</feature>
<feature type="transmembrane region" description="Helical" evidence="5">
    <location>
        <begin position="278"/>
        <end position="299"/>
    </location>
</feature>
<protein>
    <recommendedName>
        <fullName evidence="8">Acetyl-CoA transporter</fullName>
    </recommendedName>
</protein>
<dbReference type="GO" id="GO:0008521">
    <property type="term" value="F:acetyl-CoA transmembrane transporter activity"/>
    <property type="evidence" value="ECO:0007669"/>
    <property type="project" value="InterPro"/>
</dbReference>
<sequence>MILYIVQGIPMGFLLGTMPIMLKKYYSYTDISILSLCSFPYNVKFLIAPIVDTVYCKWLGRRRSWIIPVQLLAGGIMFLVAMNLNTLIENFSVYTVTFVFGVIFMCLAIQDIAVDGWSVTIVKEESLNYASTTQNIGLSLGCFISTTVYLAFNSVSFCNSFVRPLYIDSRFLNNDKGIYSKPIVNEANFMIGWGILTILACLYTLAFHSEKDDRVQSTEEEQLGVYDTFKFAIKLLMNKYVLYLVSFWTLEKLFSYFSAPSNLYLLDEKKYDQGKYSFMGGLTFPVELLTTILISKYAYENPFKLKYSILFMGILVDLLWVNVCLSNYDSIIAYNPRLFDFLLFMSFLVSSILGTAAFNCDVASFNKMCNKDNGGTHITVFASLSNLSSVVPRLYSYKVVDKFGLFIPTLLGSFGTLVVLILIKPLVNTLSQAKREDFDVDKGYQSLKADKND</sequence>
<keyword evidence="4 5" id="KW-0472">Membrane</keyword>
<feature type="transmembrane region" description="Helical" evidence="5">
    <location>
        <begin position="240"/>
        <end position="266"/>
    </location>
</feature>
<dbReference type="InterPro" id="IPR036259">
    <property type="entry name" value="MFS_trans_sf"/>
</dbReference>
<accession>A0AAD1UKA0</accession>
<evidence type="ECO:0000313" key="6">
    <source>
        <dbReference type="EMBL" id="CAI2368495.1"/>
    </source>
</evidence>
<dbReference type="EMBL" id="CAMPGE010009629">
    <property type="protein sequence ID" value="CAI2368495.1"/>
    <property type="molecule type" value="Genomic_DNA"/>
</dbReference>
<feature type="transmembrane region" description="Helical" evidence="5">
    <location>
        <begin position="305"/>
        <end position="326"/>
    </location>
</feature>
<evidence type="ECO:0000256" key="5">
    <source>
        <dbReference type="SAM" id="Phobius"/>
    </source>
</evidence>
<organism evidence="6 7">
    <name type="scientific">Euplotes crassus</name>
    <dbReference type="NCBI Taxonomy" id="5936"/>
    <lineage>
        <taxon>Eukaryota</taxon>
        <taxon>Sar</taxon>
        <taxon>Alveolata</taxon>
        <taxon>Ciliophora</taxon>
        <taxon>Intramacronucleata</taxon>
        <taxon>Spirotrichea</taxon>
        <taxon>Hypotrichia</taxon>
        <taxon>Euplotida</taxon>
        <taxon>Euplotidae</taxon>
        <taxon>Moneuplotes</taxon>
    </lineage>
</organism>
<feature type="transmembrane region" description="Helical" evidence="5">
    <location>
        <begin position="136"/>
        <end position="162"/>
    </location>
</feature>
<reference evidence="6" key="1">
    <citation type="submission" date="2023-07" db="EMBL/GenBank/DDBJ databases">
        <authorList>
            <consortium name="AG Swart"/>
            <person name="Singh M."/>
            <person name="Singh A."/>
            <person name="Seah K."/>
            <person name="Emmerich C."/>
        </authorList>
    </citation>
    <scope>NUCLEOTIDE SEQUENCE</scope>
    <source>
        <strain evidence="6">DP1</strain>
    </source>
</reference>
<comment type="subcellular location">
    <subcellularLocation>
        <location evidence="1">Membrane</location>
        <topology evidence="1">Multi-pass membrane protein</topology>
    </subcellularLocation>
</comment>
<dbReference type="SUPFAM" id="SSF103473">
    <property type="entry name" value="MFS general substrate transporter"/>
    <property type="match status" value="1"/>
</dbReference>
<feature type="transmembrane region" description="Helical" evidence="5">
    <location>
        <begin position="403"/>
        <end position="423"/>
    </location>
</feature>
<evidence type="ECO:0000256" key="1">
    <source>
        <dbReference type="ARBA" id="ARBA00004141"/>
    </source>
</evidence>
<dbReference type="PANTHER" id="PTHR12778">
    <property type="entry name" value="SOLUTE CARRIER FAMILY 33 ACETYL-COA TRANSPORTER -RELATED"/>
    <property type="match status" value="1"/>
</dbReference>
<evidence type="ECO:0000256" key="2">
    <source>
        <dbReference type="ARBA" id="ARBA00022692"/>
    </source>
</evidence>
<dbReference type="Proteomes" id="UP001295684">
    <property type="component" value="Unassembled WGS sequence"/>
</dbReference>
<feature type="transmembrane region" description="Helical" evidence="5">
    <location>
        <begin position="183"/>
        <end position="206"/>
    </location>
</feature>
<evidence type="ECO:0008006" key="8">
    <source>
        <dbReference type="Google" id="ProtNLM"/>
    </source>
</evidence>
<evidence type="ECO:0000256" key="4">
    <source>
        <dbReference type="ARBA" id="ARBA00023136"/>
    </source>
</evidence>
<dbReference type="GO" id="GO:0016020">
    <property type="term" value="C:membrane"/>
    <property type="evidence" value="ECO:0007669"/>
    <property type="project" value="UniProtKB-SubCell"/>
</dbReference>
<dbReference type="InterPro" id="IPR004752">
    <property type="entry name" value="AmpG_permease/AT-1"/>
</dbReference>